<feature type="domain" description="Response regulatory" evidence="3">
    <location>
        <begin position="8"/>
        <end position="124"/>
    </location>
</feature>
<keyword evidence="1 2" id="KW-0597">Phosphoprotein</keyword>
<evidence type="ECO:0000259" key="3">
    <source>
        <dbReference type="PROSITE" id="PS50110"/>
    </source>
</evidence>
<evidence type="ECO:0000313" key="5">
    <source>
        <dbReference type="Proteomes" id="UP000676565"/>
    </source>
</evidence>
<gene>
    <name evidence="4" type="ORF">J8F10_04050</name>
</gene>
<evidence type="ECO:0000256" key="1">
    <source>
        <dbReference type="ARBA" id="ARBA00022553"/>
    </source>
</evidence>
<dbReference type="InterPro" id="IPR050595">
    <property type="entry name" value="Bact_response_regulator"/>
</dbReference>
<dbReference type="SMART" id="SM00448">
    <property type="entry name" value="REC"/>
    <property type="match status" value="1"/>
</dbReference>
<dbReference type="PROSITE" id="PS50110">
    <property type="entry name" value="RESPONSE_REGULATORY"/>
    <property type="match status" value="1"/>
</dbReference>
<name>A0ABS5BL69_9BACT</name>
<dbReference type="Pfam" id="PF00072">
    <property type="entry name" value="Response_reg"/>
    <property type="match status" value="1"/>
</dbReference>
<dbReference type="Proteomes" id="UP000676565">
    <property type="component" value="Unassembled WGS sequence"/>
</dbReference>
<dbReference type="PANTHER" id="PTHR44591">
    <property type="entry name" value="STRESS RESPONSE REGULATOR PROTEIN 1"/>
    <property type="match status" value="1"/>
</dbReference>
<sequence>MEKHPKGAVLVVDDMATVRNVLASMVAYHGYIPLPAESGVRATEIYRARRAEVRAAVVDVQMPEMDGPATLAALREIDPGLPCVFVSSGSGDYGADRLLAFGSVVVLNKPELLEALGSALAAFGL</sequence>
<accession>A0ABS5BL69</accession>
<dbReference type="SUPFAM" id="SSF52172">
    <property type="entry name" value="CheY-like"/>
    <property type="match status" value="1"/>
</dbReference>
<evidence type="ECO:0000256" key="2">
    <source>
        <dbReference type="PROSITE-ProRule" id="PRU00169"/>
    </source>
</evidence>
<proteinExistence type="predicted"/>
<reference evidence="4 5" key="1">
    <citation type="submission" date="2021-04" db="EMBL/GenBank/DDBJ databases">
        <authorList>
            <person name="Ivanova A."/>
        </authorList>
    </citation>
    <scope>NUCLEOTIDE SEQUENCE [LARGE SCALE GENOMIC DNA]</scope>
    <source>
        <strain evidence="4 5">G18</strain>
    </source>
</reference>
<evidence type="ECO:0000313" key="4">
    <source>
        <dbReference type="EMBL" id="MBP3954459.1"/>
    </source>
</evidence>
<dbReference type="RefSeq" id="WP_210652587.1">
    <property type="nucleotide sequence ID" value="NZ_JAGKQQ010000001.1"/>
</dbReference>
<dbReference type="PANTHER" id="PTHR44591:SF3">
    <property type="entry name" value="RESPONSE REGULATORY DOMAIN-CONTAINING PROTEIN"/>
    <property type="match status" value="1"/>
</dbReference>
<feature type="modified residue" description="4-aspartylphosphate" evidence="2">
    <location>
        <position position="59"/>
    </location>
</feature>
<dbReference type="InterPro" id="IPR011006">
    <property type="entry name" value="CheY-like_superfamily"/>
</dbReference>
<comment type="caution">
    <text evidence="4">The sequence shown here is derived from an EMBL/GenBank/DDBJ whole genome shotgun (WGS) entry which is preliminary data.</text>
</comment>
<organism evidence="4 5">
    <name type="scientific">Gemmata palustris</name>
    <dbReference type="NCBI Taxonomy" id="2822762"/>
    <lineage>
        <taxon>Bacteria</taxon>
        <taxon>Pseudomonadati</taxon>
        <taxon>Planctomycetota</taxon>
        <taxon>Planctomycetia</taxon>
        <taxon>Gemmatales</taxon>
        <taxon>Gemmataceae</taxon>
        <taxon>Gemmata</taxon>
    </lineage>
</organism>
<dbReference type="EMBL" id="JAGKQQ010000001">
    <property type="protein sequence ID" value="MBP3954459.1"/>
    <property type="molecule type" value="Genomic_DNA"/>
</dbReference>
<dbReference type="InterPro" id="IPR001789">
    <property type="entry name" value="Sig_transdc_resp-reg_receiver"/>
</dbReference>
<dbReference type="Gene3D" id="3.40.50.2300">
    <property type="match status" value="1"/>
</dbReference>
<protein>
    <submittedName>
        <fullName evidence="4">Response regulator</fullName>
    </submittedName>
</protein>
<keyword evidence="5" id="KW-1185">Reference proteome</keyword>